<evidence type="ECO:0000256" key="1">
    <source>
        <dbReference type="ARBA" id="ARBA00001946"/>
    </source>
</evidence>
<comment type="catalytic activity">
    <reaction evidence="9 10 11">
        <text>adenosine(37) in tRNA + dimethylallyl diphosphate = N(6)-dimethylallyladenosine(37) in tRNA + diphosphate</text>
        <dbReference type="Rhea" id="RHEA:26482"/>
        <dbReference type="Rhea" id="RHEA-COMP:10162"/>
        <dbReference type="Rhea" id="RHEA-COMP:10375"/>
        <dbReference type="ChEBI" id="CHEBI:33019"/>
        <dbReference type="ChEBI" id="CHEBI:57623"/>
        <dbReference type="ChEBI" id="CHEBI:74411"/>
        <dbReference type="ChEBI" id="CHEBI:74415"/>
        <dbReference type="EC" id="2.5.1.75"/>
    </reaction>
</comment>
<comment type="subunit">
    <text evidence="10">Monomer.</text>
</comment>
<keyword evidence="7 10" id="KW-0067">ATP-binding</keyword>
<evidence type="ECO:0000256" key="12">
    <source>
        <dbReference type="RuleBase" id="RU003784"/>
    </source>
</evidence>
<dbReference type="Gene3D" id="1.10.287.890">
    <property type="entry name" value="Crystal structure of tRNA isopentenylpyrophosphate transferase (bh2366) domain"/>
    <property type="match status" value="1"/>
</dbReference>
<dbReference type="InterPro" id="IPR039657">
    <property type="entry name" value="Dimethylallyltransferase"/>
</dbReference>
<organism evidence="14 15">
    <name type="scientific">candidate division WS6 bacterium GW2011_GWC1_33_20</name>
    <dbReference type="NCBI Taxonomy" id="1619089"/>
    <lineage>
        <taxon>Bacteria</taxon>
        <taxon>Candidatus Dojkabacteria</taxon>
    </lineage>
</organism>
<dbReference type="EMBL" id="LBOV01000002">
    <property type="protein sequence ID" value="KKP44518.1"/>
    <property type="molecule type" value="Genomic_DNA"/>
</dbReference>
<evidence type="ECO:0000256" key="2">
    <source>
        <dbReference type="ARBA" id="ARBA00003213"/>
    </source>
</evidence>
<keyword evidence="6 10" id="KW-0547">Nucleotide-binding</keyword>
<protein>
    <recommendedName>
        <fullName evidence="10">tRNA dimethylallyltransferase</fullName>
        <ecNumber evidence="10">2.5.1.75</ecNumber>
    </recommendedName>
    <alternativeName>
        <fullName evidence="10">Dimethylallyl diphosphate:tRNA dimethylallyltransferase</fullName>
        <shortName evidence="10">DMAPP:tRNA dimethylallyltransferase</shortName>
        <shortName evidence="10">DMATase</shortName>
    </alternativeName>
    <alternativeName>
        <fullName evidence="10">Isopentenyl-diphosphate:tRNA isopentenyltransferase</fullName>
        <shortName evidence="10">IPP transferase</shortName>
        <shortName evidence="10">IPPT</shortName>
        <shortName evidence="10">IPTase</shortName>
    </alternativeName>
</protein>
<comment type="caution">
    <text evidence="14">The sequence shown here is derived from an EMBL/GenBank/DDBJ whole genome shotgun (WGS) entry which is preliminary data.</text>
</comment>
<dbReference type="Pfam" id="PF01715">
    <property type="entry name" value="IPPT"/>
    <property type="match status" value="1"/>
</dbReference>
<proteinExistence type="inferred from homology"/>
<name>A0A0F9ZJU8_9BACT</name>
<evidence type="ECO:0000256" key="8">
    <source>
        <dbReference type="ARBA" id="ARBA00022842"/>
    </source>
</evidence>
<feature type="region of interest" description="Interaction with substrate tRNA" evidence="10">
    <location>
        <begin position="38"/>
        <end position="41"/>
    </location>
</feature>
<dbReference type="AlphaFoldDB" id="A0A0F9ZJU8"/>
<dbReference type="Gene3D" id="3.40.50.300">
    <property type="entry name" value="P-loop containing nucleotide triphosphate hydrolases"/>
    <property type="match status" value="1"/>
</dbReference>
<evidence type="ECO:0000313" key="14">
    <source>
        <dbReference type="EMBL" id="KKP44518.1"/>
    </source>
</evidence>
<keyword evidence="5 10" id="KW-0819">tRNA processing</keyword>
<dbReference type="InterPro" id="IPR018022">
    <property type="entry name" value="IPT"/>
</dbReference>
<evidence type="ECO:0000256" key="3">
    <source>
        <dbReference type="ARBA" id="ARBA00005842"/>
    </source>
</evidence>
<keyword evidence="4 10" id="KW-0808">Transferase</keyword>
<dbReference type="Proteomes" id="UP000034302">
    <property type="component" value="Unassembled WGS sequence"/>
</dbReference>
<evidence type="ECO:0000256" key="11">
    <source>
        <dbReference type="RuleBase" id="RU003783"/>
    </source>
</evidence>
<dbReference type="GO" id="GO:0052381">
    <property type="term" value="F:tRNA dimethylallyltransferase activity"/>
    <property type="evidence" value="ECO:0007669"/>
    <property type="project" value="UniProtKB-UniRule"/>
</dbReference>
<comment type="similarity">
    <text evidence="3 10 13">Belongs to the IPP transferase family.</text>
</comment>
<sequence length="295" mass="34176">MITYNGKIIVIAGPTASGKSDIALQLAKDLNGYIINADSRQVYREMSIGTAKPIPHERISDTVFTIDGIKHFLFDFVDPKDSFTLFDYQQNVQKVLDTQKESIPILVGGTGLYIDSIVFNYDLKREGIIKKDLEDKSLSELQQLASKYISSLNESDRQNRYRLIRVIERKGINSKKGTPLNHIYFVIDTPKDILSKRIEQRIESMFKNGLENEVLSLLNKGYTYEDRGMNSIGYIEFKEYFEKKISLDDVKKDIYKNTIAYVKRQKTWFKRNKQAIYTNDYKDIYGKASNFIFSE</sequence>
<evidence type="ECO:0000256" key="7">
    <source>
        <dbReference type="ARBA" id="ARBA00022840"/>
    </source>
</evidence>
<dbReference type="PANTHER" id="PTHR11088:SF60">
    <property type="entry name" value="TRNA DIMETHYLALLYLTRANSFERASE"/>
    <property type="match status" value="1"/>
</dbReference>
<dbReference type="SUPFAM" id="SSF52540">
    <property type="entry name" value="P-loop containing nucleoside triphosphate hydrolases"/>
    <property type="match status" value="2"/>
</dbReference>
<dbReference type="PANTHER" id="PTHR11088">
    <property type="entry name" value="TRNA DIMETHYLALLYLTRANSFERASE"/>
    <property type="match status" value="1"/>
</dbReference>
<dbReference type="NCBIfam" id="TIGR00174">
    <property type="entry name" value="miaA"/>
    <property type="match status" value="1"/>
</dbReference>
<feature type="binding site" evidence="10">
    <location>
        <begin position="13"/>
        <end position="20"/>
    </location>
    <ligand>
        <name>ATP</name>
        <dbReference type="ChEBI" id="CHEBI:30616"/>
    </ligand>
</feature>
<dbReference type="HAMAP" id="MF_00185">
    <property type="entry name" value="IPP_trans"/>
    <property type="match status" value="1"/>
</dbReference>
<dbReference type="PATRIC" id="fig|1619089.3.peg.123"/>
<comment type="cofactor">
    <cofactor evidence="1 10">
        <name>Mg(2+)</name>
        <dbReference type="ChEBI" id="CHEBI:18420"/>
    </cofactor>
</comment>
<dbReference type="GO" id="GO:0006400">
    <property type="term" value="P:tRNA modification"/>
    <property type="evidence" value="ECO:0007669"/>
    <property type="project" value="TreeGrafter"/>
</dbReference>
<feature type="binding site" evidence="10">
    <location>
        <begin position="15"/>
        <end position="20"/>
    </location>
    <ligand>
        <name>substrate</name>
    </ligand>
</feature>
<feature type="site" description="Interaction with substrate tRNA" evidence="10">
    <location>
        <position position="110"/>
    </location>
</feature>
<gene>
    <name evidence="10 14" type="primary">miaA</name>
    <name evidence="14" type="ORF">UR34_C0002G0021</name>
</gene>
<accession>A0A0F9ZJU8</accession>
<comment type="function">
    <text evidence="2 10 12">Catalyzes the transfer of a dimethylallyl group onto the adenine at position 37 in tRNAs that read codons beginning with uridine, leading to the formation of N6-(dimethylallyl)adenosine (i(6)A).</text>
</comment>
<keyword evidence="8 10" id="KW-0460">Magnesium</keyword>
<evidence type="ECO:0000256" key="5">
    <source>
        <dbReference type="ARBA" id="ARBA00022694"/>
    </source>
</evidence>
<evidence type="ECO:0000256" key="6">
    <source>
        <dbReference type="ARBA" id="ARBA00022741"/>
    </source>
</evidence>
<comment type="caution">
    <text evidence="10">Lacks conserved residue(s) required for the propagation of feature annotation.</text>
</comment>
<reference evidence="14 15" key="1">
    <citation type="journal article" date="2015" name="Nature">
        <title>rRNA introns, odd ribosomes, and small enigmatic genomes across a large radiation of phyla.</title>
        <authorList>
            <person name="Brown C.T."/>
            <person name="Hug L.A."/>
            <person name="Thomas B.C."/>
            <person name="Sharon I."/>
            <person name="Castelle C.J."/>
            <person name="Singh A."/>
            <person name="Wilkins M.J."/>
            <person name="Williams K.H."/>
            <person name="Banfield J.F."/>
        </authorList>
    </citation>
    <scope>NUCLEOTIDE SEQUENCE [LARGE SCALE GENOMIC DNA]</scope>
</reference>
<evidence type="ECO:0000256" key="10">
    <source>
        <dbReference type="HAMAP-Rule" id="MF_00185"/>
    </source>
</evidence>
<evidence type="ECO:0000313" key="15">
    <source>
        <dbReference type="Proteomes" id="UP000034302"/>
    </source>
</evidence>
<evidence type="ECO:0000256" key="9">
    <source>
        <dbReference type="ARBA" id="ARBA00049563"/>
    </source>
</evidence>
<evidence type="ECO:0000256" key="13">
    <source>
        <dbReference type="RuleBase" id="RU003785"/>
    </source>
</evidence>
<dbReference type="GO" id="GO:0005524">
    <property type="term" value="F:ATP binding"/>
    <property type="evidence" value="ECO:0007669"/>
    <property type="project" value="UniProtKB-UniRule"/>
</dbReference>
<dbReference type="InterPro" id="IPR027417">
    <property type="entry name" value="P-loop_NTPase"/>
</dbReference>
<dbReference type="EC" id="2.5.1.75" evidence="10"/>
<evidence type="ECO:0000256" key="4">
    <source>
        <dbReference type="ARBA" id="ARBA00022679"/>
    </source>
</evidence>